<dbReference type="HOGENOM" id="CLU_069253_0_4_5"/>
<dbReference type="eggNOG" id="COG2761">
    <property type="taxonomic scope" value="Bacteria"/>
</dbReference>
<sequence>MTTTPLRIDIISDVVCPWCIVGYRQLKKAAEASGTAVDIHWHPFELNPSMPAEGQNIVEHIMEKYGSSQAESHANRDRLTAIGEDLDFTFLFADDMRMHNTFDTHQLLHWATLKGKGDDLKQALFIAHFTHCRNLSDPDVLAAIASKVGLDRAEAEAILIDQRFADQVRAEEKFWTQQGITGVPAMVFDRQHLVTGAQGVDNYANILSQLTQGGGASE</sequence>
<dbReference type="PANTHER" id="PTHR13887">
    <property type="entry name" value="GLUTATHIONE S-TRANSFERASE KAPPA"/>
    <property type="match status" value="1"/>
</dbReference>
<dbReference type="InterPro" id="IPR001853">
    <property type="entry name" value="DSBA-like_thioredoxin_dom"/>
</dbReference>
<dbReference type="InterPro" id="IPR036249">
    <property type="entry name" value="Thioredoxin-like_sf"/>
</dbReference>
<evidence type="ECO:0000259" key="1">
    <source>
        <dbReference type="Pfam" id="PF01323"/>
    </source>
</evidence>
<dbReference type="Gene3D" id="3.40.30.10">
    <property type="entry name" value="Glutaredoxin"/>
    <property type="match status" value="1"/>
</dbReference>
<dbReference type="Proteomes" id="UP000005307">
    <property type="component" value="Chromosome"/>
</dbReference>
<dbReference type="EMBL" id="CP003740">
    <property type="protein sequence ID" value="AGI67617.1"/>
    <property type="molecule type" value="Genomic_DNA"/>
</dbReference>
<protein>
    <submittedName>
        <fullName evidence="2">Putative dsba oxidoreductase family protein</fullName>
    </submittedName>
</protein>
<dbReference type="GO" id="GO:0016491">
    <property type="term" value="F:oxidoreductase activity"/>
    <property type="evidence" value="ECO:0007669"/>
    <property type="project" value="InterPro"/>
</dbReference>
<accession>M9R5W9</accession>
<dbReference type="CDD" id="cd03024">
    <property type="entry name" value="DsbA_FrnE"/>
    <property type="match status" value="1"/>
</dbReference>
<dbReference type="AlphaFoldDB" id="M9R5W9"/>
<dbReference type="OrthoDB" id="9799122at2"/>
<keyword evidence="3" id="KW-1185">Reference proteome</keyword>
<dbReference type="KEGG" id="oat:OAN307_c19700"/>
<dbReference type="PANTHER" id="PTHR13887:SF41">
    <property type="entry name" value="THIOREDOXIN SUPERFAMILY PROTEIN"/>
    <property type="match status" value="1"/>
</dbReference>
<evidence type="ECO:0000313" key="3">
    <source>
        <dbReference type="Proteomes" id="UP000005307"/>
    </source>
</evidence>
<dbReference type="STRING" id="391626.OAN307_c19700"/>
<reference evidence="2 3" key="1">
    <citation type="journal article" date="2013" name="PLoS ONE">
        <title>Poles Apart: Arctic and Antarctic Octadecabacter strains Share High Genome Plasticity and a New Type of Xanthorhodopsin.</title>
        <authorList>
            <person name="Vollmers J."/>
            <person name="Voget S."/>
            <person name="Dietrich S."/>
            <person name="Gollnow K."/>
            <person name="Smits M."/>
            <person name="Meyer K."/>
            <person name="Brinkhoff T."/>
            <person name="Simon M."/>
            <person name="Daniel R."/>
        </authorList>
    </citation>
    <scope>NUCLEOTIDE SEQUENCE [LARGE SCALE GENOMIC DNA]</scope>
    <source>
        <strain evidence="2 3">307</strain>
    </source>
</reference>
<gene>
    <name evidence="2" type="ORF">OAN307_c19700</name>
</gene>
<name>M9R5W9_9RHOB</name>
<dbReference type="RefSeq" id="WP_015499642.1">
    <property type="nucleotide sequence ID" value="NC_020911.1"/>
</dbReference>
<proteinExistence type="predicted"/>
<feature type="domain" description="DSBA-like thioredoxin" evidence="1">
    <location>
        <begin position="8"/>
        <end position="207"/>
    </location>
</feature>
<dbReference type="Pfam" id="PF01323">
    <property type="entry name" value="DSBA"/>
    <property type="match status" value="1"/>
</dbReference>
<evidence type="ECO:0000313" key="2">
    <source>
        <dbReference type="EMBL" id="AGI67617.1"/>
    </source>
</evidence>
<organism evidence="2 3">
    <name type="scientific">Octadecabacter antarcticus 307</name>
    <dbReference type="NCBI Taxonomy" id="391626"/>
    <lineage>
        <taxon>Bacteria</taxon>
        <taxon>Pseudomonadati</taxon>
        <taxon>Pseudomonadota</taxon>
        <taxon>Alphaproteobacteria</taxon>
        <taxon>Rhodobacterales</taxon>
        <taxon>Roseobacteraceae</taxon>
        <taxon>Octadecabacter</taxon>
    </lineage>
</organism>
<dbReference type="SUPFAM" id="SSF52833">
    <property type="entry name" value="Thioredoxin-like"/>
    <property type="match status" value="1"/>
</dbReference>